<dbReference type="EMBL" id="PGCK01000012">
    <property type="protein sequence ID" value="MCD1295963.1"/>
    <property type="molecule type" value="Genomic_DNA"/>
</dbReference>
<dbReference type="Gene3D" id="3.40.50.1000">
    <property type="entry name" value="HAD superfamily/HAD-like"/>
    <property type="match status" value="1"/>
</dbReference>
<keyword evidence="3" id="KW-1185">Reference proteome</keyword>
<dbReference type="NCBIfam" id="TIGR02009">
    <property type="entry name" value="PGMB-YQAB-SF"/>
    <property type="match status" value="1"/>
</dbReference>
<dbReference type="PANTHER" id="PTHR43481">
    <property type="entry name" value="FRUCTOSE-1-PHOSPHATE PHOSPHATASE"/>
    <property type="match status" value="1"/>
</dbReference>
<reference evidence="2 3" key="1">
    <citation type="submission" date="2017-11" db="EMBL/GenBank/DDBJ databases">
        <title>Isolation and Characterization of Family Methanocellaceae Species from Potential Methane Hydrate Area Offshore Southwestern Taiwan.</title>
        <authorList>
            <person name="Zhang W.-L."/>
            <person name="Chen W.-C."/>
            <person name="Lai M.-C."/>
            <person name="Chen S.-C."/>
        </authorList>
    </citation>
    <scope>NUCLEOTIDE SEQUENCE [LARGE SCALE GENOMIC DNA]</scope>
    <source>
        <strain evidence="2 3">CWC-04</strain>
    </source>
</reference>
<dbReference type="InterPro" id="IPR036412">
    <property type="entry name" value="HAD-like_sf"/>
</dbReference>
<dbReference type="InterPro" id="IPR051806">
    <property type="entry name" value="HAD-like_SPP"/>
</dbReference>
<evidence type="ECO:0000256" key="1">
    <source>
        <dbReference type="ARBA" id="ARBA00006171"/>
    </source>
</evidence>
<accession>A0AAP2W726</accession>
<dbReference type="SFLD" id="SFLDS00003">
    <property type="entry name" value="Haloacid_Dehalogenase"/>
    <property type="match status" value="1"/>
</dbReference>
<dbReference type="AlphaFoldDB" id="A0AAP2W726"/>
<dbReference type="GO" id="GO:0050308">
    <property type="term" value="F:sugar-phosphatase activity"/>
    <property type="evidence" value="ECO:0007669"/>
    <property type="project" value="TreeGrafter"/>
</dbReference>
<dbReference type="InterPro" id="IPR023198">
    <property type="entry name" value="PGP-like_dom2"/>
</dbReference>
<proteinExistence type="inferred from homology"/>
<protein>
    <submittedName>
        <fullName evidence="2">HAD family phosphatase</fullName>
    </submittedName>
</protein>
<dbReference type="InterPro" id="IPR006439">
    <property type="entry name" value="HAD-SF_hydro_IA"/>
</dbReference>
<organism evidence="2 3">
    <name type="scientific">Methanooceanicella nereidis</name>
    <dbReference type="NCBI Taxonomy" id="2052831"/>
    <lineage>
        <taxon>Archaea</taxon>
        <taxon>Methanobacteriati</taxon>
        <taxon>Methanobacteriota</taxon>
        <taxon>Stenosarchaea group</taxon>
        <taxon>Methanomicrobia</taxon>
        <taxon>Methanocellales</taxon>
        <taxon>Methanocellaceae</taxon>
        <taxon>Methanooceanicella</taxon>
    </lineage>
</organism>
<comment type="similarity">
    <text evidence="1">Belongs to the HAD-like hydrolase superfamily. CbbY/CbbZ/Gph/YieH family.</text>
</comment>
<dbReference type="SFLD" id="SFLDG01129">
    <property type="entry name" value="C1.5:_HAD__Beta-PGM__Phosphata"/>
    <property type="match status" value="1"/>
</dbReference>
<dbReference type="RefSeq" id="WP_230742824.1">
    <property type="nucleotide sequence ID" value="NZ_PGCK01000012.1"/>
</dbReference>
<dbReference type="InterPro" id="IPR023214">
    <property type="entry name" value="HAD_sf"/>
</dbReference>
<dbReference type="Proteomes" id="UP001320159">
    <property type="component" value="Unassembled WGS sequence"/>
</dbReference>
<dbReference type="PANTHER" id="PTHR43481:SF4">
    <property type="entry name" value="GLYCEROL-1-PHOSPHATE PHOSPHOHYDROLASE 1-RELATED"/>
    <property type="match status" value="1"/>
</dbReference>
<name>A0AAP2W726_9EURY</name>
<dbReference type="Gene3D" id="1.10.150.240">
    <property type="entry name" value="Putative phosphatase, domain 2"/>
    <property type="match status" value="1"/>
</dbReference>
<evidence type="ECO:0000313" key="3">
    <source>
        <dbReference type="Proteomes" id="UP001320159"/>
    </source>
</evidence>
<gene>
    <name evidence="2" type="ORF">CUJ83_13250</name>
</gene>
<dbReference type="InterPro" id="IPR010976">
    <property type="entry name" value="B-phosphoglucomutase_hydrolase"/>
</dbReference>
<dbReference type="CDD" id="cd07505">
    <property type="entry name" value="HAD_BPGM-like"/>
    <property type="match status" value="1"/>
</dbReference>
<sequence>MAERCTVDLDRYKAVLFDMDGVITKTMPLHYESWKEAFGMYGVKVEKIDVYKREGETSTQMAKEISDEKNAGLSPEELDAIREEKGRLFNERASMHAEAFPGVSDTLKMLREKGVKLALVTGSRKDSLKSIMSRVGLEHSFDVIVTGDDVKNGKPNPEPFQKAMEKLGVDKSHCVVVENAPLGIKSAKAAGVDYVIAVMTSLDESYLKEADDIMPSFADLEKCLARRYEKPKRISEN</sequence>
<dbReference type="InterPro" id="IPR041492">
    <property type="entry name" value="HAD_2"/>
</dbReference>
<dbReference type="SUPFAM" id="SSF56784">
    <property type="entry name" value="HAD-like"/>
    <property type="match status" value="1"/>
</dbReference>
<dbReference type="NCBIfam" id="TIGR01549">
    <property type="entry name" value="HAD-SF-IA-v1"/>
    <property type="match status" value="1"/>
</dbReference>
<dbReference type="Pfam" id="PF13419">
    <property type="entry name" value="HAD_2"/>
    <property type="match status" value="1"/>
</dbReference>
<dbReference type="SFLD" id="SFLDG01135">
    <property type="entry name" value="C1.5.6:_HAD__Beta-PGM__Phospha"/>
    <property type="match status" value="1"/>
</dbReference>
<evidence type="ECO:0000313" key="2">
    <source>
        <dbReference type="EMBL" id="MCD1295963.1"/>
    </source>
</evidence>
<dbReference type="NCBIfam" id="TIGR01509">
    <property type="entry name" value="HAD-SF-IA-v3"/>
    <property type="match status" value="1"/>
</dbReference>
<comment type="caution">
    <text evidence="2">The sequence shown here is derived from an EMBL/GenBank/DDBJ whole genome shotgun (WGS) entry which is preliminary data.</text>
</comment>
<dbReference type="PRINTS" id="PR00413">
    <property type="entry name" value="HADHALOGNASE"/>
</dbReference>